<evidence type="ECO:0008006" key="2">
    <source>
        <dbReference type="Google" id="ProtNLM"/>
    </source>
</evidence>
<proteinExistence type="predicted"/>
<name>A0A3B1BPS5_9ZZZZ</name>
<protein>
    <recommendedName>
        <fullName evidence="2">DUF4399 domain-containing protein</fullName>
    </recommendedName>
</protein>
<dbReference type="EMBL" id="UOGE01000028">
    <property type="protein sequence ID" value="VAX17932.1"/>
    <property type="molecule type" value="Genomic_DNA"/>
</dbReference>
<reference evidence="1" key="1">
    <citation type="submission" date="2018-06" db="EMBL/GenBank/DDBJ databases">
        <authorList>
            <person name="Zhirakovskaya E."/>
        </authorList>
    </citation>
    <scope>NUCLEOTIDE SEQUENCE</scope>
</reference>
<gene>
    <name evidence="1" type="ORF">MNBD_NITROSPINAE02-628</name>
</gene>
<dbReference type="AlphaFoldDB" id="A0A3B1BPS5"/>
<dbReference type="InterPro" id="IPR013783">
    <property type="entry name" value="Ig-like_fold"/>
</dbReference>
<sequence length="119" mass="12930">MSNMFRLIAIVVFAGFIASVATPVFADDSKAWLKIISPKNGAVMSSKKDIIIEYEMNPGPKGDHVHFYVDGGNAGLMRKNKGSFNMTKLGPGERELTVKLVNKIHVPIGVEASVKITVK</sequence>
<dbReference type="Gene3D" id="2.60.40.10">
    <property type="entry name" value="Immunoglobulins"/>
    <property type="match status" value="1"/>
</dbReference>
<evidence type="ECO:0000313" key="1">
    <source>
        <dbReference type="EMBL" id="VAX17932.1"/>
    </source>
</evidence>
<accession>A0A3B1BPS5</accession>
<organism evidence="1">
    <name type="scientific">hydrothermal vent metagenome</name>
    <dbReference type="NCBI Taxonomy" id="652676"/>
    <lineage>
        <taxon>unclassified sequences</taxon>
        <taxon>metagenomes</taxon>
        <taxon>ecological metagenomes</taxon>
    </lineage>
</organism>